<reference evidence="9" key="2">
    <citation type="submission" date="2020-08" db="EMBL/GenBank/DDBJ databases">
        <title>The Agave Microbiome: Exploring the role of microbial communities in plant adaptations to desert environments.</title>
        <authorList>
            <person name="Partida-Martinez L.P."/>
        </authorList>
    </citation>
    <scope>NUCLEOTIDE SEQUENCE [LARGE SCALE GENOMIC DNA]</scope>
    <source>
        <strain evidence="9">AT2.8</strain>
    </source>
</reference>
<dbReference type="Pfam" id="PF17851">
    <property type="entry name" value="GH43_C2"/>
    <property type="match status" value="1"/>
</dbReference>
<organism evidence="8 9">
    <name type="scientific">Neobacillus niacini</name>
    <dbReference type="NCBI Taxonomy" id="86668"/>
    <lineage>
        <taxon>Bacteria</taxon>
        <taxon>Bacillati</taxon>
        <taxon>Bacillota</taxon>
        <taxon>Bacilli</taxon>
        <taxon>Bacillales</taxon>
        <taxon>Bacillaceae</taxon>
        <taxon>Neobacillus</taxon>
    </lineage>
</organism>
<evidence type="ECO:0000256" key="6">
    <source>
        <dbReference type="RuleBase" id="RU361187"/>
    </source>
</evidence>
<dbReference type="PANTHER" id="PTHR42812:SF12">
    <property type="entry name" value="BETA-XYLOSIDASE-RELATED"/>
    <property type="match status" value="1"/>
</dbReference>
<protein>
    <submittedName>
        <fullName evidence="8">Alpha-N-arabinofuranosidase</fullName>
        <ecNumber evidence="8">3.2.1.55</ecNumber>
    </submittedName>
</protein>
<name>A0A852TC89_9BACI</name>
<dbReference type="AlphaFoldDB" id="A0A852TC89"/>
<feature type="domain" description="Beta-xylosidase C-terminal Concanavalin A-like" evidence="7">
    <location>
        <begin position="322"/>
        <end position="543"/>
    </location>
</feature>
<feature type="site" description="Important for catalytic activity, responsible for pKa modulation of the active site Glu and correct orientation of both the proton donor and substrate" evidence="5">
    <location>
        <position position="124"/>
    </location>
</feature>
<evidence type="ECO:0000256" key="1">
    <source>
        <dbReference type="ARBA" id="ARBA00009865"/>
    </source>
</evidence>
<reference evidence="9" key="1">
    <citation type="submission" date="2020-07" db="EMBL/GenBank/DDBJ databases">
        <authorList>
            <person name="Partida-Martinez L."/>
            <person name="Huntemann M."/>
            <person name="Clum A."/>
            <person name="Wang J."/>
            <person name="Palaniappan K."/>
            <person name="Ritter S."/>
            <person name="Chen I.-M."/>
            <person name="Stamatis D."/>
            <person name="Reddy T."/>
            <person name="O'Malley R."/>
            <person name="Daum C."/>
            <person name="Shapiro N."/>
            <person name="Ivanova N."/>
            <person name="Kyrpides N."/>
            <person name="Woyke T."/>
        </authorList>
    </citation>
    <scope>NUCLEOTIDE SEQUENCE [LARGE SCALE GENOMIC DNA]</scope>
    <source>
        <strain evidence="9">AT2.8</strain>
    </source>
</reference>
<feature type="active site" description="Proton donor" evidence="4">
    <location>
        <position position="186"/>
    </location>
</feature>
<dbReference type="Pfam" id="PF04616">
    <property type="entry name" value="Glyco_hydro_43"/>
    <property type="match status" value="1"/>
</dbReference>
<dbReference type="Gene3D" id="2.60.120.200">
    <property type="match status" value="1"/>
</dbReference>
<comment type="caution">
    <text evidence="8">The sequence shown here is derived from an EMBL/GenBank/DDBJ whole genome shotgun (WGS) entry which is preliminary data.</text>
</comment>
<evidence type="ECO:0000313" key="8">
    <source>
        <dbReference type="EMBL" id="NYE06392.1"/>
    </source>
</evidence>
<comment type="similarity">
    <text evidence="1 6">Belongs to the glycosyl hydrolase 43 family.</text>
</comment>
<dbReference type="EC" id="3.2.1.55" evidence="8"/>
<dbReference type="EMBL" id="JACCBX010000006">
    <property type="protein sequence ID" value="NYE06392.1"/>
    <property type="molecule type" value="Genomic_DNA"/>
</dbReference>
<gene>
    <name evidence="8" type="ORF">F4694_003172</name>
</gene>
<dbReference type="InterPro" id="IPR051795">
    <property type="entry name" value="Glycosyl_Hydrlase_43"/>
</dbReference>
<dbReference type="InterPro" id="IPR023296">
    <property type="entry name" value="Glyco_hydro_beta-prop_sf"/>
</dbReference>
<dbReference type="GO" id="GO:0005975">
    <property type="term" value="P:carbohydrate metabolic process"/>
    <property type="evidence" value="ECO:0007669"/>
    <property type="project" value="InterPro"/>
</dbReference>
<dbReference type="InterPro" id="IPR041542">
    <property type="entry name" value="GH43_C2"/>
</dbReference>
<accession>A0A852TC89</accession>
<feature type="active site" description="Proton acceptor" evidence="4">
    <location>
        <position position="17"/>
    </location>
</feature>
<dbReference type="SUPFAM" id="SSF75005">
    <property type="entry name" value="Arabinanase/levansucrase/invertase"/>
    <property type="match status" value="1"/>
</dbReference>
<dbReference type="PANTHER" id="PTHR42812">
    <property type="entry name" value="BETA-XYLOSIDASE"/>
    <property type="match status" value="1"/>
</dbReference>
<keyword evidence="2 6" id="KW-0378">Hydrolase</keyword>
<dbReference type="InterPro" id="IPR006710">
    <property type="entry name" value="Glyco_hydro_43"/>
</dbReference>
<evidence type="ECO:0000256" key="3">
    <source>
        <dbReference type="ARBA" id="ARBA00023295"/>
    </source>
</evidence>
<dbReference type="GO" id="GO:0046556">
    <property type="term" value="F:alpha-L-arabinofuranosidase activity"/>
    <property type="evidence" value="ECO:0007669"/>
    <property type="project" value="UniProtKB-EC"/>
</dbReference>
<dbReference type="SUPFAM" id="SSF49899">
    <property type="entry name" value="Concanavalin A-like lectins/glucanases"/>
    <property type="match status" value="1"/>
</dbReference>
<evidence type="ECO:0000256" key="2">
    <source>
        <dbReference type="ARBA" id="ARBA00022801"/>
    </source>
</evidence>
<dbReference type="Proteomes" id="UP000548423">
    <property type="component" value="Unassembled WGS sequence"/>
</dbReference>
<keyword evidence="3 6" id="KW-0326">Glycosidase</keyword>
<evidence type="ECO:0000256" key="4">
    <source>
        <dbReference type="PIRSR" id="PIRSR606710-1"/>
    </source>
</evidence>
<sequence length="547" mass="61194">MKIKQLNNPILPGFYPDPSICRVGDDFYMITSSFSLFPGVPIFHSTDLANWEQIGNILDRKSQLHTTADHMTAGIMAPTLRYHDGTFYMITTNVSDKWNFIVTATDPKGPWSDPYWIEGCPGIDASLFFDDDGKAYITGTRGEVSHDGTHGSQVIWICEIDLVNMQLVGGKKTIWGGALTNCASPEAPHLYKKDGYYYLMIAEGGTEHFHAVTIARAKNIFDYYEGYAGNPILTHRHLGKQYPICNVGHADFVELKNGEWYAVMLASRLIEGYHKNLGRETFIAPVVWEEGWPVISPGTGKVEWSYPAPELPATAQKPRAVRDDFEGGKLGMAWVYFGTPYEDFHTLSDSKLTLKLLPRSMSPELRKIDLSATKTDKGVPSLSFIGRRQQHANFRISVSMRFDALSENETAGLVVMQASNHQLRFERSMEEGQQILRLIQCTSELTGYPHQPHFKGVTTETELAKTVVDGGVIFLSIIAEGQDYSFYYGKVDESLTILYENADARKINPEIVGGMVGTMLGMFASSNGQESINNAEFDWFDYNGTEQ</sequence>
<dbReference type="InterPro" id="IPR013320">
    <property type="entry name" value="ConA-like_dom_sf"/>
</dbReference>
<dbReference type="Gene3D" id="2.115.10.20">
    <property type="entry name" value="Glycosyl hydrolase domain, family 43"/>
    <property type="match status" value="1"/>
</dbReference>
<dbReference type="CDD" id="cd18617">
    <property type="entry name" value="GH43_XynB-like"/>
    <property type="match status" value="1"/>
</dbReference>
<evidence type="ECO:0000259" key="7">
    <source>
        <dbReference type="Pfam" id="PF17851"/>
    </source>
</evidence>
<evidence type="ECO:0000256" key="5">
    <source>
        <dbReference type="PIRSR" id="PIRSR606710-2"/>
    </source>
</evidence>
<proteinExistence type="inferred from homology"/>
<evidence type="ECO:0000313" key="9">
    <source>
        <dbReference type="Proteomes" id="UP000548423"/>
    </source>
</evidence>